<dbReference type="Proteomes" id="UP001153076">
    <property type="component" value="Unassembled WGS sequence"/>
</dbReference>
<feature type="compositionally biased region" description="Basic and acidic residues" evidence="1">
    <location>
        <begin position="85"/>
        <end position="97"/>
    </location>
</feature>
<organism evidence="2 3">
    <name type="scientific">Carnegiea gigantea</name>
    <dbReference type="NCBI Taxonomy" id="171969"/>
    <lineage>
        <taxon>Eukaryota</taxon>
        <taxon>Viridiplantae</taxon>
        <taxon>Streptophyta</taxon>
        <taxon>Embryophyta</taxon>
        <taxon>Tracheophyta</taxon>
        <taxon>Spermatophyta</taxon>
        <taxon>Magnoliopsida</taxon>
        <taxon>eudicotyledons</taxon>
        <taxon>Gunneridae</taxon>
        <taxon>Pentapetalae</taxon>
        <taxon>Caryophyllales</taxon>
        <taxon>Cactineae</taxon>
        <taxon>Cactaceae</taxon>
        <taxon>Cactoideae</taxon>
        <taxon>Echinocereeae</taxon>
        <taxon>Carnegiea</taxon>
    </lineage>
</organism>
<dbReference type="AlphaFoldDB" id="A0A9Q1K933"/>
<sequence>MDRDGRRGLIRAALSSLALADRQADGRLLSARARHRLPLTPKWRPRSQRPSASPSLAQHKTKGKSGQNQTEKLTNIGTTNTLRKIPKDQKAHRSKEEVIPKKLQLREPIQRFSITRLALPLIRALHGFCCLSHKLGDGPELIILSCVELEITSRFFFPRAWAPQRSS</sequence>
<gene>
    <name evidence="2" type="ORF">Cgig2_012832</name>
</gene>
<evidence type="ECO:0000313" key="3">
    <source>
        <dbReference type="Proteomes" id="UP001153076"/>
    </source>
</evidence>
<feature type="region of interest" description="Disordered" evidence="1">
    <location>
        <begin position="32"/>
        <end position="97"/>
    </location>
</feature>
<dbReference type="EMBL" id="JAKOGI010000236">
    <property type="protein sequence ID" value="KAJ8438937.1"/>
    <property type="molecule type" value="Genomic_DNA"/>
</dbReference>
<keyword evidence="3" id="KW-1185">Reference proteome</keyword>
<evidence type="ECO:0000256" key="1">
    <source>
        <dbReference type="SAM" id="MobiDB-lite"/>
    </source>
</evidence>
<comment type="caution">
    <text evidence="2">The sequence shown here is derived from an EMBL/GenBank/DDBJ whole genome shotgun (WGS) entry which is preliminary data.</text>
</comment>
<reference evidence="2" key="1">
    <citation type="submission" date="2022-04" db="EMBL/GenBank/DDBJ databases">
        <title>Carnegiea gigantea Genome sequencing and assembly v2.</title>
        <authorList>
            <person name="Copetti D."/>
            <person name="Sanderson M.J."/>
            <person name="Burquez A."/>
            <person name="Wojciechowski M.F."/>
        </authorList>
    </citation>
    <scope>NUCLEOTIDE SEQUENCE</scope>
    <source>
        <strain evidence="2">SGP5-SGP5p</strain>
        <tissue evidence="2">Aerial part</tissue>
    </source>
</reference>
<protein>
    <submittedName>
        <fullName evidence="2">Uncharacterized protein</fullName>
    </submittedName>
</protein>
<accession>A0A9Q1K933</accession>
<feature type="compositionally biased region" description="Basic residues" evidence="1">
    <location>
        <begin position="32"/>
        <end position="47"/>
    </location>
</feature>
<name>A0A9Q1K933_9CARY</name>
<proteinExistence type="predicted"/>
<evidence type="ECO:0000313" key="2">
    <source>
        <dbReference type="EMBL" id="KAJ8438937.1"/>
    </source>
</evidence>
<feature type="compositionally biased region" description="Polar residues" evidence="1">
    <location>
        <begin position="64"/>
        <end position="82"/>
    </location>
</feature>